<dbReference type="Proteomes" id="UP001165092">
    <property type="component" value="Unassembled WGS sequence"/>
</dbReference>
<proteinExistence type="predicted"/>
<organism evidence="1 2">
    <name type="scientific">Nocardiopsis ansamitocini</name>
    <dbReference type="NCBI Taxonomy" id="1670832"/>
    <lineage>
        <taxon>Bacteria</taxon>
        <taxon>Bacillati</taxon>
        <taxon>Actinomycetota</taxon>
        <taxon>Actinomycetes</taxon>
        <taxon>Streptosporangiales</taxon>
        <taxon>Nocardiopsidaceae</taxon>
        <taxon>Nocardiopsis</taxon>
    </lineage>
</organism>
<evidence type="ECO:0008006" key="3">
    <source>
        <dbReference type="Google" id="ProtNLM"/>
    </source>
</evidence>
<gene>
    <name evidence="1" type="ORF">Nans01_46360</name>
</gene>
<sequence>MTHDTGPGPDHSAPSRRSVLRGAVLLGTGAALAGAGVATAAGASAAGPAGFPSYRYLRTAFNKNALSYNPTGEFIFPTIRGTVGRLSSARGRFYLYYAPHDAPGGICLAHANSLEGPFTEYPGNPIVGRNWSPHHSVSHVSSPHVMWNSAAKEMWLYYHGENNTTRLARSTDGINFRYQGVVLNTGMLPGTTETSYARVFEHSLPARGARYVMLFMRNSTANTRSIGWGWSANGINWTYDQQPLVLPSAVGAANISAPHLLTRNNSAYVVYHTSNGGMRITEVGKDFTLRKHLGAFHTPLKGAPDNGRAAAPSFGSDGGVHYMFYEAGNRLGATIAIARQV</sequence>
<reference evidence="1" key="1">
    <citation type="submission" date="2023-02" db="EMBL/GenBank/DDBJ databases">
        <title>Nocardiopsis ansamitocini NBRC 112285.</title>
        <authorList>
            <person name="Ichikawa N."/>
            <person name="Sato H."/>
            <person name="Tonouchi N."/>
        </authorList>
    </citation>
    <scope>NUCLEOTIDE SEQUENCE</scope>
    <source>
        <strain evidence="1">NBRC 112285</strain>
    </source>
</reference>
<keyword evidence="2" id="KW-1185">Reference proteome</keyword>
<dbReference type="InterPro" id="IPR023296">
    <property type="entry name" value="Glyco_hydro_beta-prop_sf"/>
</dbReference>
<dbReference type="PROSITE" id="PS51318">
    <property type="entry name" value="TAT"/>
    <property type="match status" value="1"/>
</dbReference>
<dbReference type="InterPro" id="IPR006311">
    <property type="entry name" value="TAT_signal"/>
</dbReference>
<accession>A0A9W6ULP6</accession>
<dbReference type="EMBL" id="BSQG01000013">
    <property type="protein sequence ID" value="GLU50285.1"/>
    <property type="molecule type" value="Genomic_DNA"/>
</dbReference>
<dbReference type="RefSeq" id="WP_285761818.1">
    <property type="nucleotide sequence ID" value="NZ_BSQG01000013.1"/>
</dbReference>
<comment type="caution">
    <text evidence="1">The sequence shown here is derived from an EMBL/GenBank/DDBJ whole genome shotgun (WGS) entry which is preliminary data.</text>
</comment>
<dbReference type="AlphaFoldDB" id="A0A9W6ULP6"/>
<evidence type="ECO:0000313" key="1">
    <source>
        <dbReference type="EMBL" id="GLU50285.1"/>
    </source>
</evidence>
<dbReference type="Gene3D" id="2.115.10.20">
    <property type="entry name" value="Glycosyl hydrolase domain, family 43"/>
    <property type="match status" value="2"/>
</dbReference>
<protein>
    <recommendedName>
        <fullName evidence="3">Secreted protein</fullName>
    </recommendedName>
</protein>
<evidence type="ECO:0000313" key="2">
    <source>
        <dbReference type="Proteomes" id="UP001165092"/>
    </source>
</evidence>
<name>A0A9W6ULP6_9ACTN</name>
<dbReference type="SUPFAM" id="SSF75005">
    <property type="entry name" value="Arabinanase/levansucrase/invertase"/>
    <property type="match status" value="2"/>
</dbReference>